<feature type="region of interest" description="Disordered" evidence="1">
    <location>
        <begin position="1"/>
        <end position="58"/>
    </location>
</feature>
<name>A0A699XLB5_TANCI</name>
<accession>A0A699XLB5</accession>
<dbReference type="AlphaFoldDB" id="A0A699XLB5"/>
<sequence>MDSHQSKEKSRSKSQGGRLKCYICQSENHMERNRPKNNQKKSTGYVKKDKQLSSSGSTYDDSEVMMVMSAHVQDLLDWIMDS</sequence>
<evidence type="ECO:0000313" key="2">
    <source>
        <dbReference type="EMBL" id="GFD58606.1"/>
    </source>
</evidence>
<gene>
    <name evidence="2" type="ORF">Tci_930575</name>
</gene>
<dbReference type="EMBL" id="BKCJ011855014">
    <property type="protein sequence ID" value="GFD58606.1"/>
    <property type="molecule type" value="Genomic_DNA"/>
</dbReference>
<proteinExistence type="predicted"/>
<comment type="caution">
    <text evidence="2">The sequence shown here is derived from an EMBL/GenBank/DDBJ whole genome shotgun (WGS) entry which is preliminary data.</text>
</comment>
<reference evidence="2" key="1">
    <citation type="journal article" date="2019" name="Sci. Rep.">
        <title>Draft genome of Tanacetum cinerariifolium, the natural source of mosquito coil.</title>
        <authorList>
            <person name="Yamashiro T."/>
            <person name="Shiraishi A."/>
            <person name="Satake H."/>
            <person name="Nakayama K."/>
        </authorList>
    </citation>
    <scope>NUCLEOTIDE SEQUENCE</scope>
</reference>
<protein>
    <submittedName>
        <fullName evidence="2">Zinc finger, CCHC-type</fullName>
    </submittedName>
</protein>
<organism evidence="2">
    <name type="scientific">Tanacetum cinerariifolium</name>
    <name type="common">Dalmatian daisy</name>
    <name type="synonym">Chrysanthemum cinerariifolium</name>
    <dbReference type="NCBI Taxonomy" id="118510"/>
    <lineage>
        <taxon>Eukaryota</taxon>
        <taxon>Viridiplantae</taxon>
        <taxon>Streptophyta</taxon>
        <taxon>Embryophyta</taxon>
        <taxon>Tracheophyta</taxon>
        <taxon>Spermatophyta</taxon>
        <taxon>Magnoliopsida</taxon>
        <taxon>eudicotyledons</taxon>
        <taxon>Gunneridae</taxon>
        <taxon>Pentapetalae</taxon>
        <taxon>asterids</taxon>
        <taxon>campanulids</taxon>
        <taxon>Asterales</taxon>
        <taxon>Asteraceae</taxon>
        <taxon>Asteroideae</taxon>
        <taxon>Anthemideae</taxon>
        <taxon>Anthemidinae</taxon>
        <taxon>Tanacetum</taxon>
    </lineage>
</organism>
<feature type="compositionally biased region" description="Basic and acidic residues" evidence="1">
    <location>
        <begin position="1"/>
        <end position="11"/>
    </location>
</feature>
<evidence type="ECO:0000256" key="1">
    <source>
        <dbReference type="SAM" id="MobiDB-lite"/>
    </source>
</evidence>
<feature type="non-terminal residue" evidence="2">
    <location>
        <position position="82"/>
    </location>
</feature>